<comment type="caution">
    <text evidence="2">The sequence shown here is derived from an EMBL/GenBank/DDBJ whole genome shotgun (WGS) entry which is preliminary data.</text>
</comment>
<feature type="domain" description="Type ISP restriction-modification enzyme LLaBIII C-terminal specificity" evidence="1">
    <location>
        <begin position="110"/>
        <end position="249"/>
    </location>
</feature>
<evidence type="ECO:0000313" key="2">
    <source>
        <dbReference type="EMBL" id="GAG41061.1"/>
    </source>
</evidence>
<evidence type="ECO:0000259" key="1">
    <source>
        <dbReference type="Pfam" id="PF18135"/>
    </source>
</evidence>
<accession>X0YWU9</accession>
<organism evidence="2">
    <name type="scientific">marine sediment metagenome</name>
    <dbReference type="NCBI Taxonomy" id="412755"/>
    <lineage>
        <taxon>unclassified sequences</taxon>
        <taxon>metagenomes</taxon>
        <taxon>ecological metagenomes</taxon>
    </lineage>
</organism>
<reference evidence="2" key="1">
    <citation type="journal article" date="2014" name="Front. Microbiol.">
        <title>High frequency of phylogenetically diverse reductive dehalogenase-homologous genes in deep subseafloor sedimentary metagenomes.</title>
        <authorList>
            <person name="Kawai M."/>
            <person name="Futagami T."/>
            <person name="Toyoda A."/>
            <person name="Takaki Y."/>
            <person name="Nishi S."/>
            <person name="Hori S."/>
            <person name="Arai W."/>
            <person name="Tsubouchi T."/>
            <person name="Morono Y."/>
            <person name="Uchiyama I."/>
            <person name="Ito T."/>
            <person name="Fujiyama A."/>
            <person name="Inagaki F."/>
            <person name="Takami H."/>
        </authorList>
    </citation>
    <scope>NUCLEOTIDE SEQUENCE</scope>
    <source>
        <strain evidence="2">Expedition CK06-06</strain>
    </source>
</reference>
<name>X0YWU9_9ZZZZ</name>
<dbReference type="Pfam" id="PF18135">
    <property type="entry name" value="Type_ISP_C"/>
    <property type="match status" value="1"/>
</dbReference>
<dbReference type="InterPro" id="IPR041635">
    <property type="entry name" value="Type_ISP_LLaBIII_C"/>
</dbReference>
<gene>
    <name evidence="2" type="ORF">S01H1_62411</name>
</gene>
<sequence length="253" mass="29956">SFNEIYILDLHGSSLKKEKCPDGSKDENVFDIQQGVAIALFIKKQDEKKECKIYRSDIWGLRKKKNDWLLKNDIKTTNWQKLSPKSEFYLFIPRDEKLLERYEKHPKVADIFPLNGVGMTTARDSFVIDRDKNTLLNRIRLFKNSKYSDDDLHAFFQINRKKGWSIRKAWNMLQSISDSDLNKSVLPVLYRPFDVQWIFYHDSVVWRTVKRVMRHMMEENLGLITNRQVNGEFRHILCSSITINDCTVSSETR</sequence>
<feature type="non-terminal residue" evidence="2">
    <location>
        <position position="1"/>
    </location>
</feature>
<proteinExistence type="predicted"/>
<dbReference type="EMBL" id="BARS01040991">
    <property type="protein sequence ID" value="GAG41061.1"/>
    <property type="molecule type" value="Genomic_DNA"/>
</dbReference>
<protein>
    <recommendedName>
        <fullName evidence="1">Type ISP restriction-modification enzyme LLaBIII C-terminal specificity domain-containing protein</fullName>
    </recommendedName>
</protein>
<dbReference type="AlphaFoldDB" id="X0YWU9"/>
<feature type="non-terminal residue" evidence="2">
    <location>
        <position position="253"/>
    </location>
</feature>